<dbReference type="Proteomes" id="UP000709295">
    <property type="component" value="Unassembled WGS sequence"/>
</dbReference>
<comment type="caution">
    <text evidence="1">The sequence shown here is derived from an EMBL/GenBank/DDBJ whole genome shotgun (WGS) entry which is preliminary data.</text>
</comment>
<protein>
    <submittedName>
        <fullName evidence="1">Uncharacterized protein</fullName>
    </submittedName>
</protein>
<accession>A0A8J5I4D9</accession>
<proteinExistence type="predicted"/>
<evidence type="ECO:0000313" key="2">
    <source>
        <dbReference type="Proteomes" id="UP000709295"/>
    </source>
</evidence>
<dbReference type="EMBL" id="JAENGY010001998">
    <property type="protein sequence ID" value="KAG6945874.1"/>
    <property type="molecule type" value="Genomic_DNA"/>
</dbReference>
<organism evidence="1 2">
    <name type="scientific">Phytophthora aleatoria</name>
    <dbReference type="NCBI Taxonomy" id="2496075"/>
    <lineage>
        <taxon>Eukaryota</taxon>
        <taxon>Sar</taxon>
        <taxon>Stramenopiles</taxon>
        <taxon>Oomycota</taxon>
        <taxon>Peronosporomycetes</taxon>
        <taxon>Peronosporales</taxon>
        <taxon>Peronosporaceae</taxon>
        <taxon>Phytophthora</taxon>
    </lineage>
</organism>
<keyword evidence="2" id="KW-1185">Reference proteome</keyword>
<evidence type="ECO:0000313" key="1">
    <source>
        <dbReference type="EMBL" id="KAG6945874.1"/>
    </source>
</evidence>
<reference evidence="1" key="1">
    <citation type="submission" date="2021-01" db="EMBL/GenBank/DDBJ databases">
        <title>Phytophthora aleatoria, a newly-described species from Pinus radiata is distinct from Phytophthora cactorum isolates based on comparative genomics.</title>
        <authorList>
            <person name="Mcdougal R."/>
            <person name="Panda P."/>
            <person name="Williams N."/>
            <person name="Studholme D.J."/>
        </authorList>
    </citation>
    <scope>NUCLEOTIDE SEQUENCE</scope>
    <source>
        <strain evidence="1">NZFS 4037</strain>
    </source>
</reference>
<sequence length="58" mass="6684">MTLPCCARATCWVTSSSIKIFLKGMLSMVTLHTVYPVTLYRVFVGQVRQRERRCSTEQ</sequence>
<dbReference type="AlphaFoldDB" id="A0A8J5I4D9"/>
<gene>
    <name evidence="1" type="ORF">JG688_00016330</name>
</gene>
<name>A0A8J5I4D9_9STRA</name>